<dbReference type="OMA" id="WEHLHQA"/>
<evidence type="ECO:0008006" key="4">
    <source>
        <dbReference type="Google" id="ProtNLM"/>
    </source>
</evidence>
<dbReference type="Ensembl" id="ENSPRET00000008433.1">
    <property type="protein sequence ID" value="ENSPREP00000008336.1"/>
    <property type="gene ID" value="ENSPREG00000005698.1"/>
</dbReference>
<dbReference type="Pfam" id="PF15800">
    <property type="entry name" value="CiPC"/>
    <property type="match status" value="1"/>
</dbReference>
<feature type="compositionally biased region" description="Low complexity" evidence="1">
    <location>
        <begin position="187"/>
        <end position="211"/>
    </location>
</feature>
<sequence>MPKEQLCFRENGSCAPSSKNAKDKSNSNTLLTIRDPKHAVDSNRRGSSCTTTLKRNQLHVNNSMRISNHAVSPHMISLDQPSFVPASTQLIKPFKSQTSRVTGNKIKNTYLPILNSYPRIAPHPTKKPPDKSLSNQESQYLSKRICTERKTEDKSVTTSPSEEHHHNQSTVSNSVLLSTLSSRNSLSSSTFTISPTNPGSQSISSLHAASSHHSDGGRQRKITSPHHRRFFNTVELLRQSGLLDITLRTKELLRQSNSTEQDISQLRQHTELLCQAVSNPRYPLSNMFLSGLSASIGDVNLQKVI</sequence>
<feature type="region of interest" description="Disordered" evidence="1">
    <location>
        <begin position="187"/>
        <end position="226"/>
    </location>
</feature>
<reference evidence="3" key="1">
    <citation type="submission" date="2013-11" db="EMBL/GenBank/DDBJ databases">
        <title>The genomic landscape of the Guanapo guppy.</title>
        <authorList>
            <person name="Kuenstner A."/>
            <person name="Dreyer C."/>
        </authorList>
    </citation>
    <scope>NUCLEOTIDE SEQUENCE</scope>
    <source>
        <strain evidence="3">Guanapo</strain>
    </source>
</reference>
<feature type="compositionally biased region" description="Polar residues" evidence="1">
    <location>
        <begin position="132"/>
        <end position="141"/>
    </location>
</feature>
<proteinExistence type="predicted"/>
<dbReference type="GO" id="GO:0005634">
    <property type="term" value="C:nucleus"/>
    <property type="evidence" value="ECO:0007669"/>
    <property type="project" value="TreeGrafter"/>
</dbReference>
<reference evidence="2" key="3">
    <citation type="submission" date="2025-09" db="UniProtKB">
        <authorList>
            <consortium name="Ensembl"/>
        </authorList>
    </citation>
    <scope>IDENTIFICATION</scope>
    <source>
        <strain evidence="2">Guanapo</strain>
    </source>
</reference>
<evidence type="ECO:0000313" key="2">
    <source>
        <dbReference type="Ensembl" id="ENSPREP00000008336.1"/>
    </source>
</evidence>
<dbReference type="PANTHER" id="PTHR34648">
    <property type="entry name" value="CLOCK-INTERACTING PACEMAKER"/>
    <property type="match status" value="1"/>
</dbReference>
<dbReference type="InterPro" id="IPR031602">
    <property type="entry name" value="CIPC"/>
</dbReference>
<keyword evidence="3" id="KW-1185">Reference proteome</keyword>
<organism evidence="2 3">
    <name type="scientific">Poecilia reticulata</name>
    <name type="common">Guppy</name>
    <name type="synonym">Acanthophacelus reticulatus</name>
    <dbReference type="NCBI Taxonomy" id="8081"/>
    <lineage>
        <taxon>Eukaryota</taxon>
        <taxon>Metazoa</taxon>
        <taxon>Chordata</taxon>
        <taxon>Craniata</taxon>
        <taxon>Vertebrata</taxon>
        <taxon>Euteleostomi</taxon>
        <taxon>Actinopterygii</taxon>
        <taxon>Neopterygii</taxon>
        <taxon>Teleostei</taxon>
        <taxon>Neoteleostei</taxon>
        <taxon>Acanthomorphata</taxon>
        <taxon>Ovalentaria</taxon>
        <taxon>Atherinomorphae</taxon>
        <taxon>Cyprinodontiformes</taxon>
        <taxon>Poeciliidae</taxon>
        <taxon>Poeciliinae</taxon>
        <taxon>Poecilia</taxon>
    </lineage>
</organism>
<dbReference type="GO" id="GO:0045892">
    <property type="term" value="P:negative regulation of DNA-templated transcription"/>
    <property type="evidence" value="ECO:0007669"/>
    <property type="project" value="InterPro"/>
</dbReference>
<feature type="compositionally biased region" description="Basic and acidic residues" evidence="1">
    <location>
        <begin position="145"/>
        <end position="166"/>
    </location>
</feature>
<evidence type="ECO:0000256" key="1">
    <source>
        <dbReference type="SAM" id="MobiDB-lite"/>
    </source>
</evidence>
<dbReference type="GeneTree" id="ENSGT00920000150321"/>
<name>A0A3P9NFI0_POERE</name>
<dbReference type="AlphaFoldDB" id="A0A3P9NFI0"/>
<dbReference type="Proteomes" id="UP000242638">
    <property type="component" value="Unassembled WGS sequence"/>
</dbReference>
<feature type="region of interest" description="Disordered" evidence="1">
    <location>
        <begin position="116"/>
        <end position="174"/>
    </location>
</feature>
<feature type="region of interest" description="Disordered" evidence="1">
    <location>
        <begin position="1"/>
        <end position="28"/>
    </location>
</feature>
<accession>A0A3P9NFI0</accession>
<dbReference type="Bgee" id="ENSPREG00000005698">
    <property type="expression patterns" value="Expressed in caudal fin and 1 other cell type or tissue"/>
</dbReference>
<dbReference type="GO" id="GO:0042754">
    <property type="term" value="P:negative regulation of circadian rhythm"/>
    <property type="evidence" value="ECO:0007669"/>
    <property type="project" value="InterPro"/>
</dbReference>
<reference evidence="2" key="2">
    <citation type="submission" date="2025-08" db="UniProtKB">
        <authorList>
            <consortium name="Ensembl"/>
        </authorList>
    </citation>
    <scope>IDENTIFICATION</scope>
    <source>
        <strain evidence="2">Guanapo</strain>
    </source>
</reference>
<dbReference type="PANTHER" id="PTHR34648:SF7">
    <property type="entry name" value="SI:CH211-132B12.7"/>
    <property type="match status" value="1"/>
</dbReference>
<evidence type="ECO:0000313" key="3">
    <source>
        <dbReference type="Proteomes" id="UP000242638"/>
    </source>
</evidence>
<protein>
    <recommendedName>
        <fullName evidence="4">CLOCK-interacting pacemaker b</fullName>
    </recommendedName>
</protein>